<dbReference type="Gene3D" id="2.70.70.10">
    <property type="entry name" value="Glucose Permease (Domain IIA)"/>
    <property type="match status" value="1"/>
</dbReference>
<feature type="compositionally biased region" description="Low complexity" evidence="2">
    <location>
        <begin position="227"/>
        <end position="244"/>
    </location>
</feature>
<evidence type="ECO:0000256" key="2">
    <source>
        <dbReference type="SAM" id="MobiDB-lite"/>
    </source>
</evidence>
<evidence type="ECO:0000259" key="3">
    <source>
        <dbReference type="Pfam" id="PF01551"/>
    </source>
</evidence>
<dbReference type="PANTHER" id="PTHR21666:SF289">
    <property type="entry name" value="L-ALA--D-GLU ENDOPEPTIDASE"/>
    <property type="match status" value="1"/>
</dbReference>
<keyword evidence="4" id="KW-0378">Hydrolase</keyword>
<dbReference type="InterPro" id="IPR050570">
    <property type="entry name" value="Cell_wall_metabolism_enzyme"/>
</dbReference>
<dbReference type="PANTHER" id="PTHR21666">
    <property type="entry name" value="PEPTIDASE-RELATED"/>
    <property type="match status" value="1"/>
</dbReference>
<feature type="region of interest" description="Disordered" evidence="2">
    <location>
        <begin position="209"/>
        <end position="244"/>
    </location>
</feature>
<organism evidence="4 5">
    <name type="scientific">Brachybacterium rhamnosum</name>
    <dbReference type="NCBI Taxonomy" id="173361"/>
    <lineage>
        <taxon>Bacteria</taxon>
        <taxon>Bacillati</taxon>
        <taxon>Actinomycetota</taxon>
        <taxon>Actinomycetes</taxon>
        <taxon>Micrococcales</taxon>
        <taxon>Dermabacteraceae</taxon>
        <taxon>Brachybacterium</taxon>
    </lineage>
</organism>
<gene>
    <name evidence="4" type="ORF">ACFSDA_01685</name>
</gene>
<dbReference type="InterPro" id="IPR011055">
    <property type="entry name" value="Dup_hybrid_motif"/>
</dbReference>
<feature type="domain" description="M23ase beta-sheet core" evidence="3">
    <location>
        <begin position="82"/>
        <end position="179"/>
    </location>
</feature>
<keyword evidence="1" id="KW-0732">Signal</keyword>
<accession>A0ABW4PUE3</accession>
<evidence type="ECO:0000313" key="5">
    <source>
        <dbReference type="Proteomes" id="UP001597280"/>
    </source>
</evidence>
<evidence type="ECO:0000313" key="4">
    <source>
        <dbReference type="EMBL" id="MFD1833775.1"/>
    </source>
</evidence>
<name>A0ABW4PUE3_9MICO</name>
<proteinExistence type="predicted"/>
<dbReference type="RefSeq" id="WP_343903407.1">
    <property type="nucleotide sequence ID" value="NZ_BAAAIS010000001.1"/>
</dbReference>
<comment type="caution">
    <text evidence="4">The sequence shown here is derived from an EMBL/GenBank/DDBJ whole genome shotgun (WGS) entry which is preliminary data.</text>
</comment>
<sequence>MPRSRLPSPHPPMPPLRPLSRPAPPPVLRRLLVVVVLVALTLLALPEPGAGAEGSGRWRWPAAPPHPVLRAFESPEHRYGSGHRGIDVGVPAGAEVHAVEAGTVHFAGRVAGRGVVSVRHADGLLSTYEPVAATVSAGDAVGAGSTLGTIEAVDGALSHCAPSTCLHLGARRGEEYLDPLLLLGMRGPSVLVRWDGGGSGGAGAGPAPLLSGDALATAGPSSSRVAPVPGGSSVRAGGRAATAD</sequence>
<keyword evidence="5" id="KW-1185">Reference proteome</keyword>
<dbReference type="CDD" id="cd12797">
    <property type="entry name" value="M23_peptidase"/>
    <property type="match status" value="1"/>
</dbReference>
<evidence type="ECO:0000256" key="1">
    <source>
        <dbReference type="ARBA" id="ARBA00022729"/>
    </source>
</evidence>
<reference evidence="5" key="1">
    <citation type="journal article" date="2019" name="Int. J. Syst. Evol. Microbiol.">
        <title>The Global Catalogue of Microorganisms (GCM) 10K type strain sequencing project: providing services to taxonomists for standard genome sequencing and annotation.</title>
        <authorList>
            <consortium name="The Broad Institute Genomics Platform"/>
            <consortium name="The Broad Institute Genome Sequencing Center for Infectious Disease"/>
            <person name="Wu L."/>
            <person name="Ma J."/>
        </authorList>
    </citation>
    <scope>NUCLEOTIDE SEQUENCE [LARGE SCALE GENOMIC DNA]</scope>
    <source>
        <strain evidence="5">JCM 11650</strain>
    </source>
</reference>
<dbReference type="Proteomes" id="UP001597280">
    <property type="component" value="Unassembled WGS sequence"/>
</dbReference>
<protein>
    <submittedName>
        <fullName evidence="4">Murein hydrolase activator EnvC family protein</fullName>
    </submittedName>
</protein>
<dbReference type="EMBL" id="JBHUFL010000001">
    <property type="protein sequence ID" value="MFD1833775.1"/>
    <property type="molecule type" value="Genomic_DNA"/>
</dbReference>
<dbReference type="SUPFAM" id="SSF51261">
    <property type="entry name" value="Duplicated hybrid motif"/>
    <property type="match status" value="1"/>
</dbReference>
<dbReference type="InterPro" id="IPR016047">
    <property type="entry name" value="M23ase_b-sheet_dom"/>
</dbReference>
<dbReference type="Pfam" id="PF01551">
    <property type="entry name" value="Peptidase_M23"/>
    <property type="match status" value="1"/>
</dbReference>
<dbReference type="GO" id="GO:0016787">
    <property type="term" value="F:hydrolase activity"/>
    <property type="evidence" value="ECO:0007669"/>
    <property type="project" value="UniProtKB-KW"/>
</dbReference>